<reference evidence="4 5" key="1">
    <citation type="journal article" date="2024" name="J Genomics">
        <title>Draft genome sequencing and assembly of Favolaschia claudopus CIRM-BRFM 2984 isolated from oak limbs.</title>
        <authorList>
            <person name="Navarro D."/>
            <person name="Drula E."/>
            <person name="Chaduli D."/>
            <person name="Cazenave R."/>
            <person name="Ahrendt S."/>
            <person name="Wang J."/>
            <person name="Lipzen A."/>
            <person name="Daum C."/>
            <person name="Barry K."/>
            <person name="Grigoriev I.V."/>
            <person name="Favel A."/>
            <person name="Rosso M.N."/>
            <person name="Martin F."/>
        </authorList>
    </citation>
    <scope>NUCLEOTIDE SEQUENCE [LARGE SCALE GENOMIC DNA]</scope>
    <source>
        <strain evidence="4 5">CIRM-BRFM 2984</strain>
    </source>
</reference>
<protein>
    <recommendedName>
        <fullName evidence="3">RING-type domain-containing protein</fullName>
    </recommendedName>
</protein>
<organism evidence="4 5">
    <name type="scientific">Favolaschia claudopus</name>
    <dbReference type="NCBI Taxonomy" id="2862362"/>
    <lineage>
        <taxon>Eukaryota</taxon>
        <taxon>Fungi</taxon>
        <taxon>Dikarya</taxon>
        <taxon>Basidiomycota</taxon>
        <taxon>Agaricomycotina</taxon>
        <taxon>Agaricomycetes</taxon>
        <taxon>Agaricomycetidae</taxon>
        <taxon>Agaricales</taxon>
        <taxon>Marasmiineae</taxon>
        <taxon>Mycenaceae</taxon>
        <taxon>Favolaschia</taxon>
    </lineage>
</organism>
<dbReference type="AlphaFoldDB" id="A0AAW0BUY1"/>
<keyword evidence="1" id="KW-0479">Metal-binding</keyword>
<gene>
    <name evidence="4" type="ORF">R3P38DRAFT_3189171</name>
</gene>
<dbReference type="PROSITE" id="PS50089">
    <property type="entry name" value="ZF_RING_2"/>
    <property type="match status" value="1"/>
</dbReference>
<feature type="region of interest" description="Disordered" evidence="2">
    <location>
        <begin position="32"/>
        <end position="81"/>
    </location>
</feature>
<evidence type="ECO:0000259" key="3">
    <source>
        <dbReference type="PROSITE" id="PS50089"/>
    </source>
</evidence>
<dbReference type="InterPro" id="IPR013083">
    <property type="entry name" value="Znf_RING/FYVE/PHD"/>
</dbReference>
<feature type="compositionally biased region" description="Basic and acidic residues" evidence="2">
    <location>
        <begin position="65"/>
        <end position="81"/>
    </location>
</feature>
<accession>A0AAW0BUY1</accession>
<comment type="caution">
    <text evidence="4">The sequence shown here is derived from an EMBL/GenBank/DDBJ whole genome shotgun (WGS) entry which is preliminary data.</text>
</comment>
<keyword evidence="1" id="KW-0862">Zinc</keyword>
<feature type="compositionally biased region" description="Pro residues" evidence="2">
    <location>
        <begin position="37"/>
        <end position="47"/>
    </location>
</feature>
<evidence type="ECO:0000313" key="5">
    <source>
        <dbReference type="Proteomes" id="UP001362999"/>
    </source>
</evidence>
<dbReference type="SUPFAM" id="SSF57850">
    <property type="entry name" value="RING/U-box"/>
    <property type="match status" value="1"/>
</dbReference>
<sequence length="236" mass="26506">MENSYTDYDSAPIFSDGFDHYIDLGSDALESACPTPLRTPSPQPSLPRPIARRTWSDDFTPPDPTSKEQDQQKQRESSDADNEMRCGICFEHATLPTHTPCCSQLFCADHISAWLHAPSSEGLCPVCRSHALSRETGGVLRPEIPSSQPVEFYAAQPPASSPSKSSFSSPCSSSMYSTSYYEYSESGIDVELEEDHDRHTRFELDYSEESSLSRIILLATWVVLVLLLRWRGRWED</sequence>
<evidence type="ECO:0000313" key="4">
    <source>
        <dbReference type="EMBL" id="KAK7030209.1"/>
    </source>
</evidence>
<dbReference type="Proteomes" id="UP001362999">
    <property type="component" value="Unassembled WGS sequence"/>
</dbReference>
<keyword evidence="5" id="KW-1185">Reference proteome</keyword>
<dbReference type="GO" id="GO:0008270">
    <property type="term" value="F:zinc ion binding"/>
    <property type="evidence" value="ECO:0007669"/>
    <property type="project" value="UniProtKB-KW"/>
</dbReference>
<name>A0AAW0BUY1_9AGAR</name>
<dbReference type="EMBL" id="JAWWNJ010000026">
    <property type="protein sequence ID" value="KAK7030209.1"/>
    <property type="molecule type" value="Genomic_DNA"/>
</dbReference>
<evidence type="ECO:0000256" key="2">
    <source>
        <dbReference type="SAM" id="MobiDB-lite"/>
    </source>
</evidence>
<feature type="domain" description="RING-type" evidence="3">
    <location>
        <begin position="86"/>
        <end position="128"/>
    </location>
</feature>
<dbReference type="Gene3D" id="3.30.40.10">
    <property type="entry name" value="Zinc/RING finger domain, C3HC4 (zinc finger)"/>
    <property type="match status" value="1"/>
</dbReference>
<dbReference type="InterPro" id="IPR001841">
    <property type="entry name" value="Znf_RING"/>
</dbReference>
<proteinExistence type="predicted"/>
<evidence type="ECO:0000256" key="1">
    <source>
        <dbReference type="PROSITE-ProRule" id="PRU00175"/>
    </source>
</evidence>
<keyword evidence="1" id="KW-0863">Zinc-finger</keyword>